<reference evidence="2" key="1">
    <citation type="submission" date="2016-10" db="EMBL/GenBank/DDBJ databases">
        <authorList>
            <person name="Varghese N."/>
            <person name="Submissions S."/>
        </authorList>
    </citation>
    <scope>NUCLEOTIDE SEQUENCE [LARGE SCALE GENOMIC DNA]</scope>
    <source>
        <strain evidence="2">DSM 20524</strain>
    </source>
</reference>
<evidence type="ECO:0000313" key="1">
    <source>
        <dbReference type="EMBL" id="SES34295.1"/>
    </source>
</evidence>
<proteinExistence type="predicted"/>
<dbReference type="STRING" id="1121357.SAMN05661109_02781"/>
<accession>A0A1H9WK98</accession>
<gene>
    <name evidence="1" type="ORF">SAMN05661109_02781</name>
</gene>
<dbReference type="RefSeq" id="WP_092261095.1">
    <property type="nucleotide sequence ID" value="NZ_CP047199.1"/>
</dbReference>
<keyword evidence="2" id="KW-1185">Reference proteome</keyword>
<evidence type="ECO:0008006" key="3">
    <source>
        <dbReference type="Google" id="ProtNLM"/>
    </source>
</evidence>
<protein>
    <recommendedName>
        <fullName evidence="3">SMI1 / KNR4 family (SUKH-1)</fullName>
    </recommendedName>
</protein>
<dbReference type="AlphaFoldDB" id="A0A1H9WK98"/>
<name>A0A1H9WK98_9CORY</name>
<dbReference type="Proteomes" id="UP000198929">
    <property type="component" value="Unassembled WGS sequence"/>
</dbReference>
<evidence type="ECO:0000313" key="2">
    <source>
        <dbReference type="Proteomes" id="UP000198929"/>
    </source>
</evidence>
<dbReference type="EMBL" id="FOGQ01000025">
    <property type="protein sequence ID" value="SES34295.1"/>
    <property type="molecule type" value="Genomic_DNA"/>
</dbReference>
<sequence length="138" mass="16227">MIDKSDLDGAQVSYFYGDGFSQDEIETGFKRAPEWIPDEYFSFWKQFTEFNPPSVIFFTPAPYGAYPNAFEGFSDTFWNSGFKDSERFFPVAYADALQWGVFEKLQDGSVFCGMYDFVQEEYYMGPFNSFLEWIKNFR</sequence>
<organism evidence="1 2">
    <name type="scientific">Corynebacterium cystitidis DSM 20524</name>
    <dbReference type="NCBI Taxonomy" id="1121357"/>
    <lineage>
        <taxon>Bacteria</taxon>
        <taxon>Bacillati</taxon>
        <taxon>Actinomycetota</taxon>
        <taxon>Actinomycetes</taxon>
        <taxon>Mycobacteriales</taxon>
        <taxon>Corynebacteriaceae</taxon>
        <taxon>Corynebacterium</taxon>
    </lineage>
</organism>